<sequence length="62" mass="6393">MPTGQGFEPDGGHPPVHLTLKIPAAAATYPAASESKLGPFTLTSVPVLVLTRYLCCASAGRK</sequence>
<name>D6ZKQ3_MOBCV</name>
<keyword evidence="2" id="KW-1185">Reference proteome</keyword>
<protein>
    <submittedName>
        <fullName evidence="1">Uncharacterized protein</fullName>
    </submittedName>
</protein>
<dbReference type="STRING" id="548479.HMPREF0573_10983"/>
<dbReference type="Proteomes" id="UP000006742">
    <property type="component" value="Chromosome"/>
</dbReference>
<gene>
    <name evidence="1" type="ordered locus">HMPREF0573_10983</name>
</gene>
<proteinExistence type="predicted"/>
<dbReference type="KEGG" id="mcu:HMPREF0573_10983"/>
<dbReference type="HOGENOM" id="CLU_2899251_0_0_11"/>
<accession>D6ZKQ3</accession>
<dbReference type="EMBL" id="CP001992">
    <property type="protein sequence ID" value="ADI67302.1"/>
    <property type="molecule type" value="Genomic_DNA"/>
</dbReference>
<dbReference type="AlphaFoldDB" id="D6ZKQ3"/>
<organism evidence="1 2">
    <name type="scientific">Mobiluncus curtisii (strain ATCC 43063 / DSM 2711 / V125)</name>
    <name type="common">Falcivibrio vaginalis</name>
    <dbReference type="NCBI Taxonomy" id="548479"/>
    <lineage>
        <taxon>Bacteria</taxon>
        <taxon>Bacillati</taxon>
        <taxon>Actinomycetota</taxon>
        <taxon>Actinomycetes</taxon>
        <taxon>Actinomycetales</taxon>
        <taxon>Actinomycetaceae</taxon>
        <taxon>Mobiluncus</taxon>
    </lineage>
</organism>
<evidence type="ECO:0000313" key="2">
    <source>
        <dbReference type="Proteomes" id="UP000006742"/>
    </source>
</evidence>
<reference evidence="2" key="1">
    <citation type="submission" date="2010-03" db="EMBL/GenBank/DDBJ databases">
        <title>Complete sequence of Mobiluncus curtisii ATCC 43063.</title>
        <authorList>
            <person name="Muzny D."/>
            <person name="Qin X."/>
            <person name="Deng J."/>
            <person name="Jiang H."/>
            <person name="Liu Y."/>
            <person name="Qu J."/>
            <person name="Song X.-Z."/>
            <person name="Zhang L."/>
            <person name="Thornton R."/>
            <person name="Coyle M."/>
            <person name="Francisco L."/>
            <person name="Jackson L."/>
            <person name="Javaid M."/>
            <person name="Korchina V."/>
            <person name="Kovar C."/>
            <person name="Mata R."/>
            <person name="Mathew T."/>
            <person name="Ngo R."/>
            <person name="Nguyen L."/>
            <person name="Nguyen N."/>
            <person name="Okwuonu G."/>
            <person name="Ongeri F."/>
            <person name="Pham C."/>
            <person name="Simmons D."/>
            <person name="Wilczek-Boney K."/>
            <person name="Hale W."/>
            <person name="Jakkamsetti A."/>
            <person name="Pham P."/>
            <person name="Ruth R."/>
            <person name="San Lucas F."/>
            <person name="Warren J."/>
            <person name="Zhang J."/>
            <person name="Zhao Z."/>
            <person name="Zhou C."/>
            <person name="Zhu D."/>
            <person name="Lee S."/>
            <person name="Bess C."/>
            <person name="Blankenburg K."/>
            <person name="Forbes L."/>
            <person name="Fu Q."/>
            <person name="Gubbala S."/>
            <person name="Hirani K."/>
            <person name="Jayaseelan J.C."/>
            <person name="Lara F."/>
            <person name="Munidasa M."/>
            <person name="Palculict T."/>
            <person name="Patil S."/>
            <person name="Pu L.-L."/>
            <person name="Saada N."/>
            <person name="Tang L."/>
            <person name="Weissenberger G."/>
            <person name="Zhu Y."/>
            <person name="Hemphill L."/>
            <person name="Shang Y."/>
            <person name="Youmans B."/>
            <person name="Ayvaz T."/>
            <person name="Ross M."/>
            <person name="Santibanez J."/>
            <person name="Aqrawi P."/>
            <person name="Gross S."/>
            <person name="Joshi V."/>
            <person name="Fowler G."/>
            <person name="Nazareth L."/>
            <person name="Reid J."/>
            <person name="Worley K."/>
            <person name="Petrosino J."/>
            <person name="Highlander S."/>
            <person name="Gibbs R."/>
            <person name="Gibbs R."/>
        </authorList>
    </citation>
    <scope>NUCLEOTIDE SEQUENCE [LARGE SCALE GENOMIC DNA]</scope>
    <source>
        <strain evidence="2">ATCC 43063 / DSM 2711 / V125</strain>
    </source>
</reference>
<evidence type="ECO:0000313" key="1">
    <source>
        <dbReference type="EMBL" id="ADI67302.1"/>
    </source>
</evidence>